<organism evidence="13 14">
    <name type="scientific">Apodospora peruviana</name>
    <dbReference type="NCBI Taxonomy" id="516989"/>
    <lineage>
        <taxon>Eukaryota</taxon>
        <taxon>Fungi</taxon>
        <taxon>Dikarya</taxon>
        <taxon>Ascomycota</taxon>
        <taxon>Pezizomycotina</taxon>
        <taxon>Sordariomycetes</taxon>
        <taxon>Sordariomycetidae</taxon>
        <taxon>Sordariales</taxon>
        <taxon>Lasiosphaeriaceae</taxon>
        <taxon>Apodospora</taxon>
    </lineage>
</organism>
<keyword evidence="5 10" id="KW-1133">Transmembrane helix</keyword>
<evidence type="ECO:0000256" key="9">
    <source>
        <dbReference type="SAM" id="MobiDB-lite"/>
    </source>
</evidence>
<evidence type="ECO:0000256" key="3">
    <source>
        <dbReference type="ARBA" id="ARBA00022692"/>
    </source>
</evidence>
<sequence length="373" mass="41400">MHLQRPHSRLLLALLALAGVAHAEDKDPAKSSASPTVTATACVATSTSGAFYDLRPDTAVVIADGEKAPKHAVTEDYLARGYDYGYNFTLNICGAVVKGIEDVVGVDKSDWKNVSAYYEAKGKTYSLGQQSGTLTPRGRKLVLQYSGGSPCGGSSTKSDDKDKKKVRSIGRDVHPGAQYRYHEFTDEEENEDDRTTSKYDDEDDDDDARDSKKKKHTLRRKSATISFLCDHDADTPTTASFVSADPDECSYFFEVRSQHACAGAEPHKPGSVGPGSVFAIIFFIAVLVYVFGGIFYQRTVAHARGWRQLPNYSLWAGIWSFVRDFFIILTSSCARFLPSRRGYRTLSISPNGRNRNRDDENRLIDQLDEEWDD</sequence>
<dbReference type="InterPro" id="IPR044865">
    <property type="entry name" value="MRH_dom"/>
</dbReference>
<dbReference type="PANTHER" id="PTHR15071">
    <property type="entry name" value="MANNOSE-6-PHOSPHATE RECEPTOR FAMILY MEMBER"/>
    <property type="match status" value="1"/>
</dbReference>
<evidence type="ECO:0000256" key="2">
    <source>
        <dbReference type="ARBA" id="ARBA00022448"/>
    </source>
</evidence>
<dbReference type="GO" id="GO:0000139">
    <property type="term" value="C:Golgi membrane"/>
    <property type="evidence" value="ECO:0007669"/>
    <property type="project" value="UniProtKB-SubCell"/>
</dbReference>
<keyword evidence="8" id="KW-0325">Glycoprotein</keyword>
<keyword evidence="2" id="KW-0813">Transport</keyword>
<feature type="compositionally biased region" description="Basic and acidic residues" evidence="9">
    <location>
        <begin position="157"/>
        <end position="184"/>
    </location>
</feature>
<name>A0AAE0ICP9_9PEZI</name>
<dbReference type="PANTHER" id="PTHR15071:SF0">
    <property type="entry name" value="MANNOSE 6-PHOSPHATE RECEPTOR-LIKE PROTEIN 1"/>
    <property type="match status" value="1"/>
</dbReference>
<dbReference type="GO" id="GO:0010008">
    <property type="term" value="C:endosome membrane"/>
    <property type="evidence" value="ECO:0007669"/>
    <property type="project" value="UniProtKB-SubCell"/>
</dbReference>
<reference evidence="13" key="1">
    <citation type="journal article" date="2023" name="Mol. Phylogenet. Evol.">
        <title>Genome-scale phylogeny and comparative genomics of the fungal order Sordariales.</title>
        <authorList>
            <person name="Hensen N."/>
            <person name="Bonometti L."/>
            <person name="Westerberg I."/>
            <person name="Brannstrom I.O."/>
            <person name="Guillou S."/>
            <person name="Cros-Aarteil S."/>
            <person name="Calhoun S."/>
            <person name="Haridas S."/>
            <person name="Kuo A."/>
            <person name="Mondo S."/>
            <person name="Pangilinan J."/>
            <person name="Riley R."/>
            <person name="LaButti K."/>
            <person name="Andreopoulos B."/>
            <person name="Lipzen A."/>
            <person name="Chen C."/>
            <person name="Yan M."/>
            <person name="Daum C."/>
            <person name="Ng V."/>
            <person name="Clum A."/>
            <person name="Steindorff A."/>
            <person name="Ohm R.A."/>
            <person name="Martin F."/>
            <person name="Silar P."/>
            <person name="Natvig D.O."/>
            <person name="Lalanne C."/>
            <person name="Gautier V."/>
            <person name="Ament-Velasquez S.L."/>
            <person name="Kruys A."/>
            <person name="Hutchinson M.I."/>
            <person name="Powell A.J."/>
            <person name="Barry K."/>
            <person name="Miller A.N."/>
            <person name="Grigoriev I.V."/>
            <person name="Debuchy R."/>
            <person name="Gladieux P."/>
            <person name="Hiltunen Thoren M."/>
            <person name="Johannesson H."/>
        </authorList>
    </citation>
    <scope>NUCLEOTIDE SEQUENCE</scope>
    <source>
        <strain evidence="13">CBS 118394</strain>
    </source>
</reference>
<feature type="domain" description="MRH" evidence="12">
    <location>
        <begin position="40"/>
        <end position="263"/>
    </location>
</feature>
<dbReference type="GO" id="GO:0005770">
    <property type="term" value="C:late endosome"/>
    <property type="evidence" value="ECO:0007669"/>
    <property type="project" value="TreeGrafter"/>
</dbReference>
<evidence type="ECO:0000256" key="6">
    <source>
        <dbReference type="ARBA" id="ARBA00023136"/>
    </source>
</evidence>
<feature type="chain" id="PRO_5042286610" evidence="11">
    <location>
        <begin position="24"/>
        <end position="373"/>
    </location>
</feature>
<keyword evidence="13" id="KW-0675">Receptor</keyword>
<feature type="transmembrane region" description="Helical" evidence="10">
    <location>
        <begin position="277"/>
        <end position="296"/>
    </location>
</feature>
<protein>
    <submittedName>
        <fullName evidence="13">Mannose-6-phosphate receptor binding domain-containing protein</fullName>
    </submittedName>
</protein>
<comment type="caution">
    <text evidence="13">The sequence shown here is derived from an EMBL/GenBank/DDBJ whole genome shotgun (WGS) entry which is preliminary data.</text>
</comment>
<reference evidence="13" key="2">
    <citation type="submission" date="2023-06" db="EMBL/GenBank/DDBJ databases">
        <authorList>
            <consortium name="Lawrence Berkeley National Laboratory"/>
            <person name="Haridas S."/>
            <person name="Hensen N."/>
            <person name="Bonometti L."/>
            <person name="Westerberg I."/>
            <person name="Brannstrom I.O."/>
            <person name="Guillou S."/>
            <person name="Cros-Aarteil S."/>
            <person name="Calhoun S."/>
            <person name="Kuo A."/>
            <person name="Mondo S."/>
            <person name="Pangilinan J."/>
            <person name="Riley R."/>
            <person name="Labutti K."/>
            <person name="Andreopoulos B."/>
            <person name="Lipzen A."/>
            <person name="Chen C."/>
            <person name="Yanf M."/>
            <person name="Daum C."/>
            <person name="Ng V."/>
            <person name="Clum A."/>
            <person name="Steindorff A."/>
            <person name="Ohm R."/>
            <person name="Martin F."/>
            <person name="Silar P."/>
            <person name="Natvig D."/>
            <person name="Lalanne C."/>
            <person name="Gautier V."/>
            <person name="Ament-Velasquez S.L."/>
            <person name="Kruys A."/>
            <person name="Hutchinson M.I."/>
            <person name="Powell A.J."/>
            <person name="Barry K."/>
            <person name="Miller A.N."/>
            <person name="Grigoriev I.V."/>
            <person name="Debuchy R."/>
            <person name="Gladieux P."/>
            <person name="Thoren M.H."/>
            <person name="Johannesson H."/>
        </authorList>
    </citation>
    <scope>NUCLEOTIDE SEQUENCE</scope>
    <source>
        <strain evidence="13">CBS 118394</strain>
    </source>
</reference>
<evidence type="ECO:0000256" key="4">
    <source>
        <dbReference type="ARBA" id="ARBA00022729"/>
    </source>
</evidence>
<accession>A0AAE0ICP9</accession>
<keyword evidence="7" id="KW-1015">Disulfide bond</keyword>
<keyword evidence="14" id="KW-1185">Reference proteome</keyword>
<evidence type="ECO:0000313" key="13">
    <source>
        <dbReference type="EMBL" id="KAK3322689.1"/>
    </source>
</evidence>
<comment type="subcellular location">
    <subcellularLocation>
        <location evidence="1">Endomembrane system</location>
    </subcellularLocation>
</comment>
<dbReference type="InterPro" id="IPR028927">
    <property type="entry name" value="Man-6-P_rcpt"/>
</dbReference>
<dbReference type="Gene3D" id="2.70.130.10">
    <property type="entry name" value="Mannose-6-phosphate receptor binding domain"/>
    <property type="match status" value="2"/>
</dbReference>
<keyword evidence="6 10" id="KW-0472">Membrane</keyword>
<feature type="region of interest" description="Disordered" evidence="9">
    <location>
        <begin position="145"/>
        <end position="215"/>
    </location>
</feature>
<evidence type="ECO:0000256" key="8">
    <source>
        <dbReference type="ARBA" id="ARBA00023180"/>
    </source>
</evidence>
<dbReference type="GO" id="GO:0007034">
    <property type="term" value="P:vacuolar transport"/>
    <property type="evidence" value="ECO:0007669"/>
    <property type="project" value="TreeGrafter"/>
</dbReference>
<dbReference type="Pfam" id="PF02157">
    <property type="entry name" value="Man-6-P_recep"/>
    <property type="match status" value="1"/>
</dbReference>
<evidence type="ECO:0000259" key="12">
    <source>
        <dbReference type="PROSITE" id="PS51914"/>
    </source>
</evidence>
<evidence type="ECO:0000256" key="11">
    <source>
        <dbReference type="SAM" id="SignalP"/>
    </source>
</evidence>
<gene>
    <name evidence="13" type="ORF">B0H66DRAFT_212439</name>
</gene>
<proteinExistence type="predicted"/>
<dbReference type="PROSITE" id="PS51914">
    <property type="entry name" value="MRH"/>
    <property type="match status" value="1"/>
</dbReference>
<dbReference type="AlphaFoldDB" id="A0AAE0ICP9"/>
<keyword evidence="4 11" id="KW-0732">Signal</keyword>
<evidence type="ECO:0000256" key="1">
    <source>
        <dbReference type="ARBA" id="ARBA00004308"/>
    </source>
</evidence>
<evidence type="ECO:0000256" key="5">
    <source>
        <dbReference type="ARBA" id="ARBA00022989"/>
    </source>
</evidence>
<evidence type="ECO:0000256" key="7">
    <source>
        <dbReference type="ARBA" id="ARBA00023157"/>
    </source>
</evidence>
<dbReference type="Proteomes" id="UP001283341">
    <property type="component" value="Unassembled WGS sequence"/>
</dbReference>
<dbReference type="SUPFAM" id="SSF50911">
    <property type="entry name" value="Mannose 6-phosphate receptor domain"/>
    <property type="match status" value="1"/>
</dbReference>
<dbReference type="InterPro" id="IPR009011">
    <property type="entry name" value="Man6P_isomerase_rcpt-bd_dom_sf"/>
</dbReference>
<feature type="signal peptide" evidence="11">
    <location>
        <begin position="1"/>
        <end position="23"/>
    </location>
</feature>
<evidence type="ECO:0000313" key="14">
    <source>
        <dbReference type="Proteomes" id="UP001283341"/>
    </source>
</evidence>
<keyword evidence="3 10" id="KW-0812">Transmembrane</keyword>
<evidence type="ECO:0000256" key="10">
    <source>
        <dbReference type="SAM" id="Phobius"/>
    </source>
</evidence>
<dbReference type="EMBL" id="JAUEDM010000003">
    <property type="protein sequence ID" value="KAK3322689.1"/>
    <property type="molecule type" value="Genomic_DNA"/>
</dbReference>